<accession>A0A2X0MME5</accession>
<keyword evidence="10" id="KW-0695">RNA-directed DNA polymerase</keyword>
<dbReference type="GO" id="GO:0003964">
    <property type="term" value="F:RNA-directed DNA polymerase activity"/>
    <property type="evidence" value="ECO:0007669"/>
    <property type="project" value="UniProtKB-KW"/>
</dbReference>
<dbReference type="InterPro" id="IPR012337">
    <property type="entry name" value="RNaseH-like_sf"/>
</dbReference>
<evidence type="ECO:0000256" key="14">
    <source>
        <dbReference type="ARBA" id="ARBA00049244"/>
    </source>
</evidence>
<keyword evidence="12" id="KW-0233">DNA recombination</keyword>
<dbReference type="GO" id="GO:0004519">
    <property type="term" value="F:endonuclease activity"/>
    <property type="evidence" value="ECO:0007669"/>
    <property type="project" value="UniProtKB-KW"/>
</dbReference>
<evidence type="ECO:0000256" key="9">
    <source>
        <dbReference type="ARBA" id="ARBA00022908"/>
    </source>
</evidence>
<dbReference type="SUPFAM" id="SSF53098">
    <property type="entry name" value="Ribonuclease H-like"/>
    <property type="match status" value="1"/>
</dbReference>
<organism evidence="16 17">
    <name type="scientific">Microbotryum silenes-dioicae</name>
    <dbReference type="NCBI Taxonomy" id="796604"/>
    <lineage>
        <taxon>Eukaryota</taxon>
        <taxon>Fungi</taxon>
        <taxon>Dikarya</taxon>
        <taxon>Basidiomycota</taxon>
        <taxon>Pucciniomycotina</taxon>
        <taxon>Microbotryomycetes</taxon>
        <taxon>Microbotryales</taxon>
        <taxon>Microbotryaceae</taxon>
        <taxon>Microbotryum</taxon>
    </lineage>
</organism>
<dbReference type="GO" id="GO:0003723">
    <property type="term" value="F:RNA binding"/>
    <property type="evidence" value="ECO:0007669"/>
    <property type="project" value="UniProtKB-KW"/>
</dbReference>
<evidence type="ECO:0000259" key="15">
    <source>
        <dbReference type="PROSITE" id="PS50994"/>
    </source>
</evidence>
<dbReference type="PANTHER" id="PTHR42648:SF11">
    <property type="entry name" value="TRANSPOSON TY4-P GAG-POL POLYPROTEIN"/>
    <property type="match status" value="1"/>
</dbReference>
<evidence type="ECO:0000256" key="2">
    <source>
        <dbReference type="ARBA" id="ARBA00022695"/>
    </source>
</evidence>
<gene>
    <name evidence="16" type="primary">BQ5605_C003g01987</name>
    <name evidence="16" type="ORF">BQ5605_C003G01987</name>
</gene>
<name>A0A2X0MME5_9BASI</name>
<dbReference type="GO" id="GO:0032196">
    <property type="term" value="P:transposition"/>
    <property type="evidence" value="ECO:0007669"/>
    <property type="project" value="UniProtKB-KW"/>
</dbReference>
<dbReference type="AlphaFoldDB" id="A0A2X0MME5"/>
<feature type="domain" description="Integrase catalytic" evidence="15">
    <location>
        <begin position="1"/>
        <end position="105"/>
    </location>
</feature>
<dbReference type="Proteomes" id="UP000249464">
    <property type="component" value="Unassembled WGS sequence"/>
</dbReference>
<reference evidence="16 17" key="1">
    <citation type="submission" date="2016-11" db="EMBL/GenBank/DDBJ databases">
        <authorList>
            <person name="Jaros S."/>
            <person name="Januszkiewicz K."/>
            <person name="Wedrychowicz H."/>
        </authorList>
    </citation>
    <scope>NUCLEOTIDE SEQUENCE [LARGE SCALE GENOMIC DNA]</scope>
</reference>
<dbReference type="EMBL" id="FQNC01000042">
    <property type="protein sequence ID" value="SGY38258.1"/>
    <property type="molecule type" value="Genomic_DNA"/>
</dbReference>
<dbReference type="PROSITE" id="PS50994">
    <property type="entry name" value="INTEGRASE"/>
    <property type="match status" value="1"/>
</dbReference>
<keyword evidence="17" id="KW-1185">Reference proteome</keyword>
<evidence type="ECO:0000256" key="13">
    <source>
        <dbReference type="ARBA" id="ARBA00048173"/>
    </source>
</evidence>
<evidence type="ECO:0000256" key="10">
    <source>
        <dbReference type="ARBA" id="ARBA00022918"/>
    </source>
</evidence>
<keyword evidence="4" id="KW-0479">Metal-binding</keyword>
<keyword evidence="7" id="KW-0460">Magnesium</keyword>
<keyword evidence="8" id="KW-0694">RNA-binding</keyword>
<dbReference type="GO" id="GO:0003887">
    <property type="term" value="F:DNA-directed DNA polymerase activity"/>
    <property type="evidence" value="ECO:0007669"/>
    <property type="project" value="UniProtKB-KW"/>
</dbReference>
<dbReference type="GO" id="GO:0015074">
    <property type="term" value="P:DNA integration"/>
    <property type="evidence" value="ECO:0007669"/>
    <property type="project" value="UniProtKB-KW"/>
</dbReference>
<evidence type="ECO:0000256" key="12">
    <source>
        <dbReference type="ARBA" id="ARBA00023172"/>
    </source>
</evidence>
<sequence length="174" mass="20058">MKNKSQVFETFKNNGGEYTSKAFINYCSTHVITRQLTIPYTPEQNSRAERINCNIVEGTIALLQQSGLPMKLWQEALLYVVDTKNLSPHSALDHRIPDAVWYGKLINTANLRAFGCRTWHTTPQHKRSKLEPKAKLFIFVGFNNKSKAWTLYDPTTTLFFLSRNIKFDEKVFPA</sequence>
<evidence type="ECO:0000256" key="5">
    <source>
        <dbReference type="ARBA" id="ARBA00022759"/>
    </source>
</evidence>
<keyword evidence="3" id="KW-0540">Nuclease</keyword>
<evidence type="ECO:0000256" key="3">
    <source>
        <dbReference type="ARBA" id="ARBA00022722"/>
    </source>
</evidence>
<comment type="catalytic activity">
    <reaction evidence="14">
        <text>DNA(n) + a 2'-deoxyribonucleoside 5'-triphosphate = DNA(n+1) + diphosphate</text>
        <dbReference type="Rhea" id="RHEA:22508"/>
        <dbReference type="Rhea" id="RHEA-COMP:17339"/>
        <dbReference type="Rhea" id="RHEA-COMP:17340"/>
        <dbReference type="ChEBI" id="CHEBI:33019"/>
        <dbReference type="ChEBI" id="CHEBI:61560"/>
        <dbReference type="ChEBI" id="CHEBI:173112"/>
        <dbReference type="EC" id="2.7.7.7"/>
    </reaction>
</comment>
<proteinExistence type="predicted"/>
<dbReference type="Gene3D" id="3.30.420.10">
    <property type="entry name" value="Ribonuclease H-like superfamily/Ribonuclease H"/>
    <property type="match status" value="1"/>
</dbReference>
<protein>
    <submittedName>
        <fullName evidence="16">BQ5605_C003g01987 protein</fullName>
    </submittedName>
</protein>
<comment type="catalytic activity">
    <reaction evidence="13">
        <text>DNA(n) + a 2'-deoxyribonucleoside 5'-triphosphate = DNA(n+1) + diphosphate</text>
        <dbReference type="Rhea" id="RHEA:22508"/>
        <dbReference type="Rhea" id="RHEA-COMP:17339"/>
        <dbReference type="Rhea" id="RHEA-COMP:17340"/>
        <dbReference type="ChEBI" id="CHEBI:33019"/>
        <dbReference type="ChEBI" id="CHEBI:61560"/>
        <dbReference type="ChEBI" id="CHEBI:173112"/>
        <dbReference type="EC" id="2.7.7.49"/>
    </reaction>
</comment>
<evidence type="ECO:0000313" key="16">
    <source>
        <dbReference type="EMBL" id="SGY38258.1"/>
    </source>
</evidence>
<dbReference type="InterPro" id="IPR036397">
    <property type="entry name" value="RNaseH_sf"/>
</dbReference>
<evidence type="ECO:0000256" key="8">
    <source>
        <dbReference type="ARBA" id="ARBA00022884"/>
    </source>
</evidence>
<keyword evidence="1" id="KW-0815">Transposition</keyword>
<dbReference type="GO" id="GO:0046872">
    <property type="term" value="F:metal ion binding"/>
    <property type="evidence" value="ECO:0007669"/>
    <property type="project" value="UniProtKB-KW"/>
</dbReference>
<evidence type="ECO:0000256" key="7">
    <source>
        <dbReference type="ARBA" id="ARBA00022842"/>
    </source>
</evidence>
<dbReference type="STRING" id="796604.A0A2X0MME5"/>
<keyword evidence="6" id="KW-0378">Hydrolase</keyword>
<evidence type="ECO:0000256" key="11">
    <source>
        <dbReference type="ARBA" id="ARBA00022932"/>
    </source>
</evidence>
<evidence type="ECO:0000256" key="6">
    <source>
        <dbReference type="ARBA" id="ARBA00022801"/>
    </source>
</evidence>
<keyword evidence="2" id="KW-0548">Nucleotidyltransferase</keyword>
<dbReference type="GO" id="GO:0006310">
    <property type="term" value="P:DNA recombination"/>
    <property type="evidence" value="ECO:0007669"/>
    <property type="project" value="UniProtKB-KW"/>
</dbReference>
<dbReference type="GO" id="GO:0005634">
    <property type="term" value="C:nucleus"/>
    <property type="evidence" value="ECO:0007669"/>
    <property type="project" value="UniProtKB-ARBA"/>
</dbReference>
<keyword evidence="11" id="KW-0808">Transferase</keyword>
<dbReference type="InterPro" id="IPR039537">
    <property type="entry name" value="Retrotran_Ty1/copia-like"/>
</dbReference>
<dbReference type="PANTHER" id="PTHR42648">
    <property type="entry name" value="TRANSPOSASE, PUTATIVE-RELATED"/>
    <property type="match status" value="1"/>
</dbReference>
<evidence type="ECO:0000256" key="4">
    <source>
        <dbReference type="ARBA" id="ARBA00022723"/>
    </source>
</evidence>
<dbReference type="InterPro" id="IPR057670">
    <property type="entry name" value="SH3_retrovirus"/>
</dbReference>
<keyword evidence="11" id="KW-0239">DNA-directed DNA polymerase</keyword>
<evidence type="ECO:0000313" key="17">
    <source>
        <dbReference type="Proteomes" id="UP000249464"/>
    </source>
</evidence>
<dbReference type="InterPro" id="IPR001584">
    <property type="entry name" value="Integrase_cat-core"/>
</dbReference>
<dbReference type="GO" id="GO:0016787">
    <property type="term" value="F:hydrolase activity"/>
    <property type="evidence" value="ECO:0007669"/>
    <property type="project" value="UniProtKB-KW"/>
</dbReference>
<keyword evidence="5" id="KW-0255">Endonuclease</keyword>
<dbReference type="Pfam" id="PF25597">
    <property type="entry name" value="SH3_retrovirus"/>
    <property type="match status" value="1"/>
</dbReference>
<evidence type="ECO:0000256" key="1">
    <source>
        <dbReference type="ARBA" id="ARBA00022578"/>
    </source>
</evidence>
<keyword evidence="9" id="KW-0229">DNA integration</keyword>